<feature type="region of interest" description="Disordered" evidence="7">
    <location>
        <begin position="165"/>
        <end position="214"/>
    </location>
</feature>
<dbReference type="Pfam" id="PF07690">
    <property type="entry name" value="MFS_1"/>
    <property type="match status" value="1"/>
</dbReference>
<dbReference type="OrthoDB" id="10021397at2759"/>
<feature type="transmembrane region" description="Helical" evidence="8">
    <location>
        <begin position="862"/>
        <end position="885"/>
    </location>
</feature>
<organism evidence="10 11">
    <name type="scientific">Colletotrichum gloeosporioides (strain Cg-14)</name>
    <name type="common">Anthracnose fungus</name>
    <name type="synonym">Glomerella cingulata</name>
    <dbReference type="NCBI Taxonomy" id="1237896"/>
    <lineage>
        <taxon>Eukaryota</taxon>
        <taxon>Fungi</taxon>
        <taxon>Dikarya</taxon>
        <taxon>Ascomycota</taxon>
        <taxon>Pezizomycotina</taxon>
        <taxon>Sordariomycetes</taxon>
        <taxon>Hypocreomycetidae</taxon>
        <taxon>Glomerellales</taxon>
        <taxon>Glomerellaceae</taxon>
        <taxon>Colletotrichum</taxon>
        <taxon>Colletotrichum gloeosporioides species complex</taxon>
    </lineage>
</organism>
<reference evidence="11" key="1">
    <citation type="journal article" date="2013" name="Mol. Plant Microbe Interact.">
        <title>Global aspects of pacC regulation of pathogenicity genes in Colletotrichum gloeosporioides as revealed by transcriptome analysis.</title>
        <authorList>
            <person name="Alkan N."/>
            <person name="Meng X."/>
            <person name="Friedlander G."/>
            <person name="Reuveni E."/>
            <person name="Sukno S."/>
            <person name="Sherman A."/>
            <person name="Thon M."/>
            <person name="Fluhr R."/>
            <person name="Prusky D."/>
        </authorList>
    </citation>
    <scope>NUCLEOTIDE SEQUENCE [LARGE SCALE GENOMIC DNA]</scope>
    <source>
        <strain evidence="11">Cg-14</strain>
    </source>
</reference>
<keyword evidence="3" id="KW-0813">Transport</keyword>
<feature type="domain" description="Major facilitator superfamily (MFS) profile" evidence="9">
    <location>
        <begin position="473"/>
        <end position="932"/>
    </location>
</feature>
<dbReference type="InterPro" id="IPR036259">
    <property type="entry name" value="MFS_trans_sf"/>
</dbReference>
<feature type="transmembrane region" description="Helical" evidence="8">
    <location>
        <begin position="942"/>
        <end position="962"/>
    </location>
</feature>
<dbReference type="GO" id="GO:0005886">
    <property type="term" value="C:plasma membrane"/>
    <property type="evidence" value="ECO:0007669"/>
    <property type="project" value="TreeGrafter"/>
</dbReference>
<evidence type="ECO:0000313" key="11">
    <source>
        <dbReference type="Proteomes" id="UP000015530"/>
    </source>
</evidence>
<keyword evidence="5 8" id="KW-1133">Transmembrane helix</keyword>
<dbReference type="EMBL" id="AMYD01000023">
    <property type="protein sequence ID" value="EQB59515.1"/>
    <property type="molecule type" value="Genomic_DNA"/>
</dbReference>
<dbReference type="PANTHER" id="PTHR23501">
    <property type="entry name" value="MAJOR FACILITATOR SUPERFAMILY"/>
    <property type="match status" value="1"/>
</dbReference>
<feature type="region of interest" description="Disordered" evidence="7">
    <location>
        <begin position="428"/>
        <end position="449"/>
    </location>
</feature>
<keyword evidence="4 8" id="KW-0812">Transmembrane</keyword>
<accession>T0MEL0</accession>
<feature type="transmembrane region" description="Helical" evidence="8">
    <location>
        <begin position="738"/>
        <end position="764"/>
    </location>
</feature>
<proteinExistence type="inferred from homology"/>
<dbReference type="FunFam" id="1.20.1250.20:FF:000196">
    <property type="entry name" value="MFS toxin efflux pump (AflT)"/>
    <property type="match status" value="1"/>
</dbReference>
<feature type="transmembrane region" description="Helical" evidence="8">
    <location>
        <begin position="697"/>
        <end position="717"/>
    </location>
</feature>
<evidence type="ECO:0000256" key="5">
    <source>
        <dbReference type="ARBA" id="ARBA00022989"/>
    </source>
</evidence>
<comment type="subcellular location">
    <subcellularLocation>
        <location evidence="1">Membrane</location>
        <topology evidence="1">Multi-pass membrane protein</topology>
    </subcellularLocation>
</comment>
<dbReference type="Gene3D" id="1.20.1250.20">
    <property type="entry name" value="MFS general substrate transporter like domains"/>
    <property type="match status" value="2"/>
</dbReference>
<feature type="compositionally biased region" description="Basic and acidic residues" evidence="7">
    <location>
        <begin position="1"/>
        <end position="22"/>
    </location>
</feature>
<feature type="transmembrane region" description="Helical" evidence="8">
    <location>
        <begin position="537"/>
        <end position="557"/>
    </location>
</feature>
<evidence type="ECO:0000256" key="1">
    <source>
        <dbReference type="ARBA" id="ARBA00004141"/>
    </source>
</evidence>
<name>T0MEL0_COLGC</name>
<gene>
    <name evidence="10" type="ORF">CGLO_00073</name>
</gene>
<evidence type="ECO:0000256" key="6">
    <source>
        <dbReference type="ARBA" id="ARBA00023136"/>
    </source>
</evidence>
<evidence type="ECO:0000256" key="3">
    <source>
        <dbReference type="ARBA" id="ARBA00022448"/>
    </source>
</evidence>
<dbReference type="Proteomes" id="UP000015530">
    <property type="component" value="Unassembled WGS sequence"/>
</dbReference>
<evidence type="ECO:0000256" key="7">
    <source>
        <dbReference type="SAM" id="MobiDB-lite"/>
    </source>
</evidence>
<feature type="transmembrane region" description="Helical" evidence="8">
    <location>
        <begin position="776"/>
        <end position="795"/>
    </location>
</feature>
<dbReference type="CDD" id="cd17502">
    <property type="entry name" value="MFS_Azr1_MDR_like"/>
    <property type="match status" value="1"/>
</dbReference>
<dbReference type="InterPro" id="IPR020846">
    <property type="entry name" value="MFS_dom"/>
</dbReference>
<feature type="compositionally biased region" description="Low complexity" evidence="7">
    <location>
        <begin position="165"/>
        <end position="190"/>
    </location>
</feature>
<protein>
    <recommendedName>
        <fullName evidence="9">Major facilitator superfamily (MFS) profile domain-containing protein</fullName>
    </recommendedName>
</protein>
<dbReference type="InterPro" id="IPR011701">
    <property type="entry name" value="MFS"/>
</dbReference>
<evidence type="ECO:0000256" key="4">
    <source>
        <dbReference type="ARBA" id="ARBA00022692"/>
    </source>
</evidence>
<dbReference type="SUPFAM" id="SSF103473">
    <property type="entry name" value="MFS general substrate transporter"/>
    <property type="match status" value="2"/>
</dbReference>
<sequence>MVANHADAKEPTYSRPQAERKAKQIHTTMKYYGGDPSIPLEPTIIGGPEPPKFAPKVDSPVVVTDVTGIEDKFKLMKHGFQYVKHKTRFEAALPELKNRDGALEPLDETTKAHYDEMHEFLEMKQFDMSSGLESPPLSGVLAHDGELMNFFASDLSTDWMAWSSDGSNSVNSGSEQSSSGESLESSSDNSEPPPKEPEPPIEDQQCDPAPPPESSFNAALTCEVASLTSCLFELVPSNPVQKAETSPGGAKGRSTATLRNILQHTQTLSNLVTKHDRTGSGTAPLALDGPTKLLLLSCYAKIFQAFRQIFAAVYSGLQSGENIAELLYDLRVEDVILDGDDDLKILVLMQVVTHKLNTLGVQLGVPKKHYISVGSGGLDAPKQTQPRGRQPSSEETEPTLDAILSGSETDSDITPNVLESRGSFTEDTKFIGNEDIEPTSGDDSGVADKELQDPLEDVDEGPKHVTGYKLLFAMAALNLSAILINLDNAILSTATPTITNEFHSVKDIGWYVSSYQLAVSALQPLTGKFFTYFSNKWTYIVFLVIFEVGSLICALSQSSVQFIAGRTVAGIGASGLFNGSMIIIYGMVSAQQRPAMMGIMLAISQIGLIAGPLIGGSLTQYTNWRWCFWINLPIGGFACILLALVYIPEQMAKPKFTAVLTDRNILKKFDVVGSGILIGAIVQLLLALHYGGAEYPWNSAVVIGLFCGFAGATILFMGWEYRAGANALMPLEMFKNKVVACGAAMNTCLFGITYIATYFIPIYFQSILGDSPMESGIHMLPSIIGSIVMTLLSGMMVSKLGYYLPWAVFAAILTSIGAGLMTTWSTDTSAGKWIGYQILYGCGRGLGLQMAIVAVQTALPPTLVAIALTILVFVQGLGGAVLISIGNTVFDNTVINQIQIHAPNVNPKAVLTAGATAFRSQVSAADLPNVVKAWAVAFQKTMYITTGLSVAMFISTWGLGFYDVRKKDAGAAKASK</sequence>
<dbReference type="PANTHER" id="PTHR23501:SF193">
    <property type="entry name" value="MULTIDRUG TRANSPORTER, PUTATIVE (AFU_ORTHOLOGUE AFUA_8G00940)-RELATED"/>
    <property type="match status" value="1"/>
</dbReference>
<evidence type="ECO:0000256" key="8">
    <source>
        <dbReference type="SAM" id="Phobius"/>
    </source>
</evidence>
<feature type="transmembrane region" description="Helical" evidence="8">
    <location>
        <begin position="628"/>
        <end position="648"/>
    </location>
</feature>
<dbReference type="GO" id="GO:0022857">
    <property type="term" value="F:transmembrane transporter activity"/>
    <property type="evidence" value="ECO:0007669"/>
    <property type="project" value="InterPro"/>
</dbReference>
<dbReference type="eggNOG" id="KOG0254">
    <property type="taxonomic scope" value="Eukaryota"/>
</dbReference>
<evidence type="ECO:0000313" key="10">
    <source>
        <dbReference type="EMBL" id="EQB59515.1"/>
    </source>
</evidence>
<feature type="compositionally biased region" description="Polar residues" evidence="7">
    <location>
        <begin position="382"/>
        <end position="393"/>
    </location>
</feature>
<dbReference type="HOGENOM" id="CLU_304413_0_0_1"/>
<feature type="transmembrane region" description="Helical" evidence="8">
    <location>
        <begin position="669"/>
        <end position="691"/>
    </location>
</feature>
<comment type="similarity">
    <text evidence="2">Belongs to the major facilitator superfamily. TCR/Tet family.</text>
</comment>
<feature type="region of interest" description="Disordered" evidence="7">
    <location>
        <begin position="374"/>
        <end position="399"/>
    </location>
</feature>
<feature type="transmembrane region" description="Helical" evidence="8">
    <location>
        <begin position="563"/>
        <end position="588"/>
    </location>
</feature>
<comment type="caution">
    <text evidence="10">The sequence shown here is derived from an EMBL/GenBank/DDBJ whole genome shotgun (WGS) entry which is preliminary data.</text>
</comment>
<evidence type="ECO:0000259" key="9">
    <source>
        <dbReference type="PROSITE" id="PS50850"/>
    </source>
</evidence>
<feature type="transmembrane region" description="Helical" evidence="8">
    <location>
        <begin position="802"/>
        <end position="821"/>
    </location>
</feature>
<dbReference type="AlphaFoldDB" id="T0MEL0"/>
<keyword evidence="6 8" id="KW-0472">Membrane</keyword>
<feature type="region of interest" description="Disordered" evidence="7">
    <location>
        <begin position="1"/>
        <end position="23"/>
    </location>
</feature>
<evidence type="ECO:0000256" key="2">
    <source>
        <dbReference type="ARBA" id="ARBA00007520"/>
    </source>
</evidence>
<feature type="transmembrane region" description="Helical" evidence="8">
    <location>
        <begin position="833"/>
        <end position="855"/>
    </location>
</feature>
<dbReference type="PROSITE" id="PS50850">
    <property type="entry name" value="MFS"/>
    <property type="match status" value="1"/>
</dbReference>